<accession>A0A9N9CDU5</accession>
<evidence type="ECO:0000313" key="2">
    <source>
        <dbReference type="Proteomes" id="UP000789831"/>
    </source>
</evidence>
<name>A0A9N9CDU5_9GLOM</name>
<evidence type="ECO:0000313" key="1">
    <source>
        <dbReference type="EMBL" id="CAG8595380.1"/>
    </source>
</evidence>
<dbReference type="AlphaFoldDB" id="A0A9N9CDU5"/>
<protein>
    <submittedName>
        <fullName evidence="1">6112_t:CDS:1</fullName>
    </submittedName>
</protein>
<organism evidence="1 2">
    <name type="scientific">Ambispora gerdemannii</name>
    <dbReference type="NCBI Taxonomy" id="144530"/>
    <lineage>
        <taxon>Eukaryota</taxon>
        <taxon>Fungi</taxon>
        <taxon>Fungi incertae sedis</taxon>
        <taxon>Mucoromycota</taxon>
        <taxon>Glomeromycotina</taxon>
        <taxon>Glomeromycetes</taxon>
        <taxon>Archaeosporales</taxon>
        <taxon>Ambisporaceae</taxon>
        <taxon>Ambispora</taxon>
    </lineage>
</organism>
<gene>
    <name evidence="1" type="ORF">AGERDE_LOCUS8823</name>
</gene>
<proteinExistence type="predicted"/>
<comment type="caution">
    <text evidence="1">The sequence shown here is derived from an EMBL/GenBank/DDBJ whole genome shotgun (WGS) entry which is preliminary data.</text>
</comment>
<dbReference type="Proteomes" id="UP000789831">
    <property type="component" value="Unassembled WGS sequence"/>
</dbReference>
<dbReference type="EMBL" id="CAJVPL010001993">
    <property type="protein sequence ID" value="CAG8595380.1"/>
    <property type="molecule type" value="Genomic_DNA"/>
</dbReference>
<dbReference type="OrthoDB" id="2361632at2759"/>
<reference evidence="1" key="1">
    <citation type="submission" date="2021-06" db="EMBL/GenBank/DDBJ databases">
        <authorList>
            <person name="Kallberg Y."/>
            <person name="Tangrot J."/>
            <person name="Rosling A."/>
        </authorList>
    </citation>
    <scope>NUCLEOTIDE SEQUENCE</scope>
    <source>
        <strain evidence="1">MT106</strain>
    </source>
</reference>
<sequence length="407" mass="46677">MTENQNSYFKDTGCNDWDVVEFYRNWIHNYQEDPSKLDYQKAKIKLINCLEDIAALSPKSEKPKSSKKSKGGCLFVLTWCRDKIKQKRKKGSTIDNIWKSVEIDVYSKKTELEKAKLKHVQISGMVRTAKENQEYASTMNKGVLLDFEGEFAERKNKRALFETPNKRPRKQDSVEKVKDFSAGYDGQILDPELFLVVTDKEYDVESSEHPFDYNEWTLKSGLKVIDLLKVAAGINGHFMRLVIADIASLCSQHINFSNHVRPEVWGIVRCGLKVAKPKWCEEHEYVEIQKAIKRRSIINPPEFIASLLKNKSLAALGKELNKIKIKELMKLNDNLEEVKQLSLISAPPDALTSFFVKILSLFHQFVFPQQSIMQQIGVSEASYGAYIIHPCIIELLTGLEGHLLYEP</sequence>
<keyword evidence="2" id="KW-1185">Reference proteome</keyword>